<keyword evidence="2" id="KW-1185">Reference proteome</keyword>
<sequence>MCGEEEDTYHLFINCPFAKQVWNIAKDSLRIPNDFNDNICDWWNHILSNNGMDPSGSYRKEKFVLLLQLWKNHKECVFKNRSLPPSIIIERAYNTFLEIHEVNDENQSSLRKKEVIPVRWNSPNFEAIKINFDASCISGDCSVACVARDHLDHILDFKAYKLGKTTINIAKVWAAWEAHNLSLNFPNKFIIIKGDSKLVIDSLKRISSPRGECVKLLKSASL</sequence>
<dbReference type="InterPro" id="IPR012337">
    <property type="entry name" value="RNaseH-like_sf"/>
</dbReference>
<dbReference type="GeneID" id="109114950"/>
<dbReference type="OrthoDB" id="663515at2759"/>
<evidence type="ECO:0000313" key="3">
    <source>
        <dbReference type="RefSeq" id="XP_019053985.1"/>
    </source>
</evidence>
<dbReference type="CDD" id="cd06222">
    <property type="entry name" value="RNase_H_like"/>
    <property type="match status" value="1"/>
</dbReference>
<dbReference type="InterPro" id="IPR053151">
    <property type="entry name" value="RNase_H-like"/>
</dbReference>
<dbReference type="RefSeq" id="XP_019053985.1">
    <property type="nucleotide sequence ID" value="XM_019198440.1"/>
</dbReference>
<dbReference type="GO" id="GO:0004523">
    <property type="term" value="F:RNA-DNA hybrid ribonuclease activity"/>
    <property type="evidence" value="ECO:0007669"/>
    <property type="project" value="InterPro"/>
</dbReference>
<dbReference type="KEGG" id="nnu:109114950"/>
<dbReference type="PANTHER" id="PTHR47723:SF23">
    <property type="entry name" value="REVERSE TRANSCRIPTASE-LIKE PROTEIN"/>
    <property type="match status" value="1"/>
</dbReference>
<dbReference type="PANTHER" id="PTHR47723">
    <property type="entry name" value="OS05G0353850 PROTEIN"/>
    <property type="match status" value="1"/>
</dbReference>
<dbReference type="AlphaFoldDB" id="A0A1U8Q7C7"/>
<organism evidence="2 3">
    <name type="scientific">Nelumbo nucifera</name>
    <name type="common">Sacred lotus</name>
    <dbReference type="NCBI Taxonomy" id="4432"/>
    <lineage>
        <taxon>Eukaryota</taxon>
        <taxon>Viridiplantae</taxon>
        <taxon>Streptophyta</taxon>
        <taxon>Embryophyta</taxon>
        <taxon>Tracheophyta</taxon>
        <taxon>Spermatophyta</taxon>
        <taxon>Magnoliopsida</taxon>
        <taxon>Proteales</taxon>
        <taxon>Nelumbonaceae</taxon>
        <taxon>Nelumbo</taxon>
    </lineage>
</organism>
<evidence type="ECO:0000313" key="2">
    <source>
        <dbReference type="Proteomes" id="UP000189703"/>
    </source>
</evidence>
<feature type="domain" description="RNase H type-1" evidence="1">
    <location>
        <begin position="131"/>
        <end position="213"/>
    </location>
</feature>
<name>A0A1U8Q7C7_NELNU</name>
<dbReference type="Proteomes" id="UP000189703">
    <property type="component" value="Unplaced"/>
</dbReference>
<dbReference type="GO" id="GO:0003676">
    <property type="term" value="F:nucleic acid binding"/>
    <property type="evidence" value="ECO:0007669"/>
    <property type="project" value="InterPro"/>
</dbReference>
<protein>
    <submittedName>
        <fullName evidence="3">Uncharacterized protein LOC109114950</fullName>
    </submittedName>
</protein>
<dbReference type="Pfam" id="PF13456">
    <property type="entry name" value="RVT_3"/>
    <property type="match status" value="1"/>
</dbReference>
<proteinExistence type="predicted"/>
<dbReference type="InterPro" id="IPR036397">
    <property type="entry name" value="RNaseH_sf"/>
</dbReference>
<dbReference type="Gene3D" id="3.30.420.10">
    <property type="entry name" value="Ribonuclease H-like superfamily/Ribonuclease H"/>
    <property type="match status" value="1"/>
</dbReference>
<dbReference type="InParanoid" id="A0A1U8Q7C7"/>
<dbReference type="InterPro" id="IPR002156">
    <property type="entry name" value="RNaseH_domain"/>
</dbReference>
<accession>A0A1U8Q7C7</accession>
<gene>
    <name evidence="3" type="primary">LOC109114950</name>
</gene>
<reference evidence="3" key="1">
    <citation type="submission" date="2025-08" db="UniProtKB">
        <authorList>
            <consortium name="RefSeq"/>
        </authorList>
    </citation>
    <scope>IDENTIFICATION</scope>
</reference>
<dbReference type="InterPro" id="IPR044730">
    <property type="entry name" value="RNase_H-like_dom_plant"/>
</dbReference>
<evidence type="ECO:0000259" key="1">
    <source>
        <dbReference type="Pfam" id="PF13456"/>
    </source>
</evidence>
<dbReference type="SUPFAM" id="SSF53098">
    <property type="entry name" value="Ribonuclease H-like"/>
    <property type="match status" value="1"/>
</dbReference>